<accession>A0A9X2BVN5</accession>
<keyword evidence="8" id="KW-0969">Cilium</keyword>
<dbReference type="AlphaFoldDB" id="A0A9X2BVN5"/>
<comment type="similarity">
    <text evidence="2 7">Belongs to the FlgH family.</text>
</comment>
<keyword evidence="9" id="KW-1185">Reference proteome</keyword>
<dbReference type="PRINTS" id="PR01008">
    <property type="entry name" value="FLGLRINGFLGH"/>
</dbReference>
<dbReference type="Pfam" id="PF02107">
    <property type="entry name" value="FlgH"/>
    <property type="match status" value="1"/>
</dbReference>
<comment type="caution">
    <text evidence="8">The sequence shown here is derived from an EMBL/GenBank/DDBJ whole genome shotgun (WGS) entry which is preliminary data.</text>
</comment>
<reference evidence="8" key="1">
    <citation type="submission" date="2022-04" db="EMBL/GenBank/DDBJ databases">
        <title>Roseomonas acroporae sp. nov., isolated from coral Acropora digitifera.</title>
        <authorList>
            <person name="Sun H."/>
        </authorList>
    </citation>
    <scope>NUCLEOTIDE SEQUENCE</scope>
    <source>
        <strain evidence="8">NAR14</strain>
    </source>
</reference>
<dbReference type="HAMAP" id="MF_00415">
    <property type="entry name" value="FlgH"/>
    <property type="match status" value="1"/>
</dbReference>
<comment type="subcellular location">
    <subcellularLocation>
        <location evidence="7">Cell outer membrane</location>
        <topology evidence="7">Lipid-anchor</topology>
    </subcellularLocation>
    <subcellularLocation>
        <location evidence="7">Bacterial flagellum basal body</location>
    </subcellularLocation>
</comment>
<proteinExistence type="inferred from homology"/>
<organism evidence="8 9">
    <name type="scientific">Roseomonas acroporae</name>
    <dbReference type="NCBI Taxonomy" id="2937791"/>
    <lineage>
        <taxon>Bacteria</taxon>
        <taxon>Pseudomonadati</taxon>
        <taxon>Pseudomonadota</taxon>
        <taxon>Alphaproteobacteria</taxon>
        <taxon>Acetobacterales</taxon>
        <taxon>Roseomonadaceae</taxon>
        <taxon>Roseomonas</taxon>
    </lineage>
</organism>
<dbReference type="PANTHER" id="PTHR34933:SF1">
    <property type="entry name" value="FLAGELLAR L-RING PROTEIN"/>
    <property type="match status" value="1"/>
</dbReference>
<keyword evidence="8" id="KW-0966">Cell projection</keyword>
<comment type="subunit">
    <text evidence="7">The basal body constitutes a major portion of the flagellar organelle and consists of four rings (L,P,S, and M) mounted on a central rod.</text>
</comment>
<evidence type="ECO:0000256" key="1">
    <source>
        <dbReference type="ARBA" id="ARBA00002591"/>
    </source>
</evidence>
<evidence type="ECO:0000256" key="4">
    <source>
        <dbReference type="ARBA" id="ARBA00023136"/>
    </source>
</evidence>
<evidence type="ECO:0000256" key="7">
    <source>
        <dbReference type="HAMAP-Rule" id="MF_00415"/>
    </source>
</evidence>
<dbReference type="GO" id="GO:0009427">
    <property type="term" value="C:bacterial-type flagellum basal body, distal rod, L ring"/>
    <property type="evidence" value="ECO:0007669"/>
    <property type="project" value="InterPro"/>
</dbReference>
<evidence type="ECO:0000256" key="3">
    <source>
        <dbReference type="ARBA" id="ARBA00022729"/>
    </source>
</evidence>
<dbReference type="EMBL" id="JALPRX010000098">
    <property type="protein sequence ID" value="MCK8786853.1"/>
    <property type="molecule type" value="Genomic_DNA"/>
</dbReference>
<keyword evidence="3 7" id="KW-0732">Signal</keyword>
<dbReference type="InterPro" id="IPR000527">
    <property type="entry name" value="Flag_Lring"/>
</dbReference>
<dbReference type="PANTHER" id="PTHR34933">
    <property type="entry name" value="FLAGELLAR L-RING PROTEIN"/>
    <property type="match status" value="1"/>
</dbReference>
<dbReference type="GO" id="GO:0003774">
    <property type="term" value="F:cytoskeletal motor activity"/>
    <property type="evidence" value="ECO:0007669"/>
    <property type="project" value="InterPro"/>
</dbReference>
<protein>
    <recommendedName>
        <fullName evidence="7">Flagellar L-ring protein</fullName>
    </recommendedName>
    <alternativeName>
        <fullName evidence="7">Basal body L-ring protein</fullName>
    </alternativeName>
</protein>
<dbReference type="GO" id="GO:0071973">
    <property type="term" value="P:bacterial-type flagellum-dependent cell motility"/>
    <property type="evidence" value="ECO:0007669"/>
    <property type="project" value="InterPro"/>
</dbReference>
<dbReference type="RefSeq" id="WP_248668966.1">
    <property type="nucleotide sequence ID" value="NZ_JALPRX010000098.1"/>
</dbReference>
<keyword evidence="4 7" id="KW-0472">Membrane</keyword>
<evidence type="ECO:0000256" key="6">
    <source>
        <dbReference type="ARBA" id="ARBA00023237"/>
    </source>
</evidence>
<sequence>MPLPARPLLLLLPLLLAGCGSLDRLARIGRAPELAPVANPTADPNWRPVSMPMPGAQDAGPASASLWRTGSRSFLRDQRAARVGDLVTVLVNISERAQLSNETQTARDNSENFGLPHVLGLESRAARYLFRGVDPANLIDASSTRSTSGTGSVKRNETVMLRIAATVTQLLPNGNLVVSGRQQVRVNNERRDLLVAGVIRPSDIASDNTVQHDRLAEARIAYGGAGTLSDVQQPRYGQQLLDVLMPF</sequence>
<evidence type="ECO:0000256" key="2">
    <source>
        <dbReference type="ARBA" id="ARBA00006929"/>
    </source>
</evidence>
<keyword evidence="5 7" id="KW-0975">Bacterial flagellum</keyword>
<keyword evidence="7" id="KW-0449">Lipoprotein</keyword>
<dbReference type="NCBIfam" id="NF001305">
    <property type="entry name" value="PRK00249.1-5"/>
    <property type="match status" value="1"/>
</dbReference>
<dbReference type="PROSITE" id="PS51257">
    <property type="entry name" value="PROKAR_LIPOPROTEIN"/>
    <property type="match status" value="1"/>
</dbReference>
<comment type="function">
    <text evidence="1 7">Assembles around the rod to form the L-ring and probably protects the motor/basal body from shearing forces during rotation.</text>
</comment>
<dbReference type="GO" id="GO:0009279">
    <property type="term" value="C:cell outer membrane"/>
    <property type="evidence" value="ECO:0007669"/>
    <property type="project" value="UniProtKB-SubCell"/>
</dbReference>
<keyword evidence="6 7" id="KW-0998">Cell outer membrane</keyword>
<gene>
    <name evidence="7" type="primary">flgH</name>
    <name evidence="8" type="ORF">M0638_20990</name>
</gene>
<evidence type="ECO:0000256" key="5">
    <source>
        <dbReference type="ARBA" id="ARBA00023143"/>
    </source>
</evidence>
<dbReference type="Proteomes" id="UP001139516">
    <property type="component" value="Unassembled WGS sequence"/>
</dbReference>
<evidence type="ECO:0000313" key="8">
    <source>
        <dbReference type="EMBL" id="MCK8786853.1"/>
    </source>
</evidence>
<evidence type="ECO:0000313" key="9">
    <source>
        <dbReference type="Proteomes" id="UP001139516"/>
    </source>
</evidence>
<name>A0A9X2BVN5_9PROT</name>
<keyword evidence="8" id="KW-0282">Flagellum</keyword>